<feature type="domain" description="Tyrosinase copper-binding" evidence="4">
    <location>
        <begin position="215"/>
        <end position="226"/>
    </location>
</feature>
<dbReference type="PANTHER" id="PTHR11474">
    <property type="entry name" value="TYROSINASE FAMILY MEMBER"/>
    <property type="match status" value="1"/>
</dbReference>
<evidence type="ECO:0000259" key="4">
    <source>
        <dbReference type="PROSITE" id="PS00498"/>
    </source>
</evidence>
<sequence length="406" mass="45626">MPTLLCIISFIALAWAGLSLAQTTDICPNGLRVRRSFTSLPDWQREAVVEGFRRMKRSGALDRMTRVHRAGMQYHSTTQFLPMHRALLVEFEQELIRHHNWIWALPYWDELPDAGFPIRSGIFSNTNGGMGLAQAGPLSAPFQGFTDDFNQWVTRNPAPQSAWFNWVPQGQVLAQALRQFTTFRQMSYMIEGSPHNAFHGILGGSMGNPNVSPADPVFWLHHAYIDLVWAAWQLEGISTSNFLNLTTFPGDLPVPPTAPTVLYESRWTNTDMLYYRQRLCYMYDAVLSTGPPAPPRTNTAANANATEASAIEFSKLAPLPDDTIEKLMPLLTKEEAVRRYRASEAVLNRAADELNRKSGHERVHTMRAPSVMDLLCMGNAEVMGKIVDQGEHSKIPAVVAMEQRKK</sequence>
<evidence type="ECO:0000313" key="6">
    <source>
        <dbReference type="Proteomes" id="UP000193411"/>
    </source>
</evidence>
<proteinExistence type="predicted"/>
<dbReference type="EMBL" id="MCFL01000020">
    <property type="protein sequence ID" value="ORZ35780.1"/>
    <property type="molecule type" value="Genomic_DNA"/>
</dbReference>
<evidence type="ECO:0000256" key="2">
    <source>
        <dbReference type="ARBA" id="ARBA00023008"/>
    </source>
</evidence>
<comment type="caution">
    <text evidence="5">The sequence shown here is derived from an EMBL/GenBank/DDBJ whole genome shotgun (WGS) entry which is preliminary data.</text>
</comment>
<dbReference type="Proteomes" id="UP000193411">
    <property type="component" value="Unassembled WGS sequence"/>
</dbReference>
<keyword evidence="1" id="KW-0479">Metal-binding</keyword>
<dbReference type="InterPro" id="IPR002227">
    <property type="entry name" value="Tyrosinase_Cu-bd"/>
</dbReference>
<keyword evidence="2" id="KW-0186">Copper</keyword>
<dbReference type="OrthoDB" id="6132182at2759"/>
<accession>A0A1Y2HMF9</accession>
<dbReference type="InterPro" id="IPR008922">
    <property type="entry name" value="Di-copper_centre_dom_sf"/>
</dbReference>
<evidence type="ECO:0000256" key="1">
    <source>
        <dbReference type="ARBA" id="ARBA00022723"/>
    </source>
</evidence>
<feature type="signal peptide" evidence="3">
    <location>
        <begin position="1"/>
        <end position="21"/>
    </location>
</feature>
<dbReference type="InterPro" id="IPR050316">
    <property type="entry name" value="Tyrosinase/Hemocyanin"/>
</dbReference>
<dbReference type="Pfam" id="PF00264">
    <property type="entry name" value="Tyrosinase"/>
    <property type="match status" value="1"/>
</dbReference>
<dbReference type="GO" id="GO:0046872">
    <property type="term" value="F:metal ion binding"/>
    <property type="evidence" value="ECO:0007669"/>
    <property type="project" value="UniProtKB-KW"/>
</dbReference>
<gene>
    <name evidence="5" type="ORF">BCR44DRAFT_48677</name>
</gene>
<evidence type="ECO:0000313" key="5">
    <source>
        <dbReference type="EMBL" id="ORZ35780.1"/>
    </source>
</evidence>
<name>A0A1Y2HMF9_9FUNG</name>
<reference evidence="5 6" key="1">
    <citation type="submission" date="2016-07" db="EMBL/GenBank/DDBJ databases">
        <title>Pervasive Adenine N6-methylation of Active Genes in Fungi.</title>
        <authorList>
            <consortium name="DOE Joint Genome Institute"/>
            <person name="Mondo S.J."/>
            <person name="Dannebaum R.O."/>
            <person name="Kuo R.C."/>
            <person name="Labutti K."/>
            <person name="Haridas S."/>
            <person name="Kuo A."/>
            <person name="Salamov A."/>
            <person name="Ahrendt S.R."/>
            <person name="Lipzen A."/>
            <person name="Sullivan W."/>
            <person name="Andreopoulos W.B."/>
            <person name="Clum A."/>
            <person name="Lindquist E."/>
            <person name="Daum C."/>
            <person name="Ramamoorthy G.K."/>
            <person name="Gryganskyi A."/>
            <person name="Culley D."/>
            <person name="Magnuson J.K."/>
            <person name="James T.Y."/>
            <person name="O'Malley M.A."/>
            <person name="Stajich J.E."/>
            <person name="Spatafora J.W."/>
            <person name="Visel A."/>
            <person name="Grigoriev I.V."/>
        </authorList>
    </citation>
    <scope>NUCLEOTIDE SEQUENCE [LARGE SCALE GENOMIC DNA]</scope>
    <source>
        <strain evidence="5 6">PL171</strain>
    </source>
</reference>
<dbReference type="PANTHER" id="PTHR11474:SF126">
    <property type="entry name" value="TYROSINASE-LIKE PROTEIN TYR-1-RELATED"/>
    <property type="match status" value="1"/>
</dbReference>
<feature type="chain" id="PRO_5012214949" description="Tyrosinase copper-binding domain-containing protein" evidence="3">
    <location>
        <begin position="22"/>
        <end position="406"/>
    </location>
</feature>
<dbReference type="SUPFAM" id="SSF48056">
    <property type="entry name" value="Di-copper centre-containing domain"/>
    <property type="match status" value="1"/>
</dbReference>
<protein>
    <recommendedName>
        <fullName evidence="4">Tyrosinase copper-binding domain-containing protein</fullName>
    </recommendedName>
</protein>
<keyword evidence="3" id="KW-0732">Signal</keyword>
<keyword evidence="6" id="KW-1185">Reference proteome</keyword>
<dbReference type="Gene3D" id="1.10.1280.10">
    <property type="entry name" value="Di-copper center containing domain from catechol oxidase"/>
    <property type="match status" value="1"/>
</dbReference>
<dbReference type="GO" id="GO:0016491">
    <property type="term" value="F:oxidoreductase activity"/>
    <property type="evidence" value="ECO:0007669"/>
    <property type="project" value="InterPro"/>
</dbReference>
<organism evidence="5 6">
    <name type="scientific">Catenaria anguillulae PL171</name>
    <dbReference type="NCBI Taxonomy" id="765915"/>
    <lineage>
        <taxon>Eukaryota</taxon>
        <taxon>Fungi</taxon>
        <taxon>Fungi incertae sedis</taxon>
        <taxon>Blastocladiomycota</taxon>
        <taxon>Blastocladiomycetes</taxon>
        <taxon>Blastocladiales</taxon>
        <taxon>Catenariaceae</taxon>
        <taxon>Catenaria</taxon>
    </lineage>
</organism>
<dbReference type="PRINTS" id="PR00092">
    <property type="entry name" value="TYROSINASE"/>
</dbReference>
<dbReference type="PROSITE" id="PS00498">
    <property type="entry name" value="TYROSINASE_2"/>
    <property type="match status" value="1"/>
</dbReference>
<dbReference type="AlphaFoldDB" id="A0A1Y2HMF9"/>
<evidence type="ECO:0000256" key="3">
    <source>
        <dbReference type="SAM" id="SignalP"/>
    </source>
</evidence>
<dbReference type="STRING" id="765915.A0A1Y2HMF9"/>